<evidence type="ECO:0000256" key="4">
    <source>
        <dbReference type="ARBA" id="ARBA00022741"/>
    </source>
</evidence>
<evidence type="ECO:0000259" key="6">
    <source>
        <dbReference type="PROSITE" id="PS50893"/>
    </source>
</evidence>
<dbReference type="Pfam" id="PF00005">
    <property type="entry name" value="ABC_tran"/>
    <property type="match status" value="1"/>
</dbReference>
<reference evidence="7 8" key="1">
    <citation type="submission" date="2011-11" db="EMBL/GenBank/DDBJ databases">
        <authorList>
            <person name="Weinstock G."/>
            <person name="Sodergren E."/>
            <person name="Clifton S."/>
            <person name="Fulton L."/>
            <person name="Fulton B."/>
            <person name="Courtney L."/>
            <person name="Fronick C."/>
            <person name="Harrison M."/>
            <person name="Strong C."/>
            <person name="Farmer C."/>
            <person name="Delahaunty K."/>
            <person name="Markovic C."/>
            <person name="Hall O."/>
            <person name="Minx P."/>
            <person name="Tomlinson C."/>
            <person name="Mitreva M."/>
            <person name="Hou S."/>
            <person name="Chen J."/>
            <person name="Wollam A."/>
            <person name="Pepin K.H."/>
            <person name="Johnson M."/>
            <person name="Bhonagiri V."/>
            <person name="Zhang X."/>
            <person name="Suruliraj S."/>
            <person name="Warren W."/>
            <person name="Chinwalla A."/>
            <person name="Mardis E.R."/>
            <person name="Wilson R.K."/>
        </authorList>
    </citation>
    <scope>NUCLEOTIDE SEQUENCE [LARGE SCALE GENOMIC DNA]</scope>
    <source>
        <strain evidence="7 8">YIT 11816</strain>
    </source>
</reference>
<name>H3KC22_9BURK</name>
<keyword evidence="2" id="KW-0813">Transport</keyword>
<sequence>MPDTHHARAPSLTLRDVTLRYGADAPVIDRLSMELAGGESLAIVGASGCGKSTLLSAMAGLRPVDGGVIEWSRPVRSSFVWQQLALFPWKRVLENLTLPLVTAGVPKAECVERGREMLAELGLEGLEKRFPAELSGGQRQRLALGRALIAEPEVLFLDEPFSALDALLRERLQDVLLGLEKRHPVERIMVTHDIAEAVLLGERILVLAAKPSRVLGLIRNPVYTPDPSPEHRTSEAFYAVCREIHALLRGAESAEGGAR</sequence>
<accession>H3KC22</accession>
<dbReference type="PATRIC" id="fig|762967.3.peg.229"/>
<proteinExistence type="inferred from homology"/>
<dbReference type="InterPro" id="IPR003439">
    <property type="entry name" value="ABC_transporter-like_ATP-bd"/>
</dbReference>
<comment type="caution">
    <text evidence="7">The sequence shown here is derived from an EMBL/GenBank/DDBJ whole genome shotgun (WGS) entry which is preliminary data.</text>
</comment>
<keyword evidence="8" id="KW-1185">Reference proteome</keyword>
<dbReference type="EMBL" id="AFBQ01000034">
    <property type="protein sequence ID" value="EHY32346.1"/>
    <property type="molecule type" value="Genomic_DNA"/>
</dbReference>
<evidence type="ECO:0000313" key="7">
    <source>
        <dbReference type="EMBL" id="EHY32346.1"/>
    </source>
</evidence>
<dbReference type="InterPro" id="IPR003593">
    <property type="entry name" value="AAA+_ATPase"/>
</dbReference>
<dbReference type="InterPro" id="IPR017871">
    <property type="entry name" value="ABC_transporter-like_CS"/>
</dbReference>
<dbReference type="HOGENOM" id="CLU_000604_1_22_4"/>
<dbReference type="OrthoDB" id="9783039at2"/>
<evidence type="ECO:0000256" key="1">
    <source>
        <dbReference type="ARBA" id="ARBA00005417"/>
    </source>
</evidence>
<dbReference type="PANTHER" id="PTHR42788:SF20">
    <property type="entry name" value="ABC TRANSPORTER ATP-BINDING PROTEIN"/>
    <property type="match status" value="1"/>
</dbReference>
<keyword evidence="5 7" id="KW-0067">ATP-binding</keyword>
<organism evidence="7 8">
    <name type="scientific">Sutterella parvirubra YIT 11816</name>
    <dbReference type="NCBI Taxonomy" id="762967"/>
    <lineage>
        <taxon>Bacteria</taxon>
        <taxon>Pseudomonadati</taxon>
        <taxon>Pseudomonadota</taxon>
        <taxon>Betaproteobacteria</taxon>
        <taxon>Burkholderiales</taxon>
        <taxon>Sutterellaceae</taxon>
        <taxon>Sutterella</taxon>
    </lineage>
</organism>
<evidence type="ECO:0000313" key="8">
    <source>
        <dbReference type="Proteomes" id="UP000004956"/>
    </source>
</evidence>
<dbReference type="STRING" id="762967.HMPREF9440_00272"/>
<dbReference type="SMART" id="SM00382">
    <property type="entry name" value="AAA"/>
    <property type="match status" value="1"/>
</dbReference>
<evidence type="ECO:0000256" key="5">
    <source>
        <dbReference type="ARBA" id="ARBA00022840"/>
    </source>
</evidence>
<dbReference type="PROSITE" id="PS00211">
    <property type="entry name" value="ABC_TRANSPORTER_1"/>
    <property type="match status" value="1"/>
</dbReference>
<gene>
    <name evidence="7" type="ORF">HMPREF9440_00272</name>
</gene>
<dbReference type="PROSITE" id="PS50893">
    <property type="entry name" value="ABC_TRANSPORTER_2"/>
    <property type="match status" value="1"/>
</dbReference>
<comment type="similarity">
    <text evidence="1">Belongs to the ABC transporter superfamily.</text>
</comment>
<dbReference type="PANTHER" id="PTHR42788">
    <property type="entry name" value="TAURINE IMPORT ATP-BINDING PROTEIN-RELATED"/>
    <property type="match status" value="1"/>
</dbReference>
<dbReference type="RefSeq" id="WP_008540693.1">
    <property type="nucleotide sequence ID" value="NZ_JH604866.1"/>
</dbReference>
<keyword evidence="3" id="KW-1003">Cell membrane</keyword>
<dbReference type="SUPFAM" id="SSF52540">
    <property type="entry name" value="P-loop containing nucleoside triphosphate hydrolases"/>
    <property type="match status" value="1"/>
</dbReference>
<keyword evidence="4" id="KW-0547">Nucleotide-binding</keyword>
<evidence type="ECO:0000256" key="2">
    <source>
        <dbReference type="ARBA" id="ARBA00022448"/>
    </source>
</evidence>
<feature type="domain" description="ABC transporter" evidence="6">
    <location>
        <begin position="12"/>
        <end position="234"/>
    </location>
</feature>
<dbReference type="AlphaFoldDB" id="H3KC22"/>
<dbReference type="Gene3D" id="3.40.50.300">
    <property type="entry name" value="P-loop containing nucleotide triphosphate hydrolases"/>
    <property type="match status" value="1"/>
</dbReference>
<dbReference type="Proteomes" id="UP000004956">
    <property type="component" value="Unassembled WGS sequence"/>
</dbReference>
<protein>
    <submittedName>
        <fullName evidence="7">ABC transporter, ATP-binding protein</fullName>
    </submittedName>
</protein>
<dbReference type="GO" id="GO:0016887">
    <property type="term" value="F:ATP hydrolysis activity"/>
    <property type="evidence" value="ECO:0007669"/>
    <property type="project" value="InterPro"/>
</dbReference>
<dbReference type="InterPro" id="IPR050166">
    <property type="entry name" value="ABC_transporter_ATP-bind"/>
</dbReference>
<evidence type="ECO:0000256" key="3">
    <source>
        <dbReference type="ARBA" id="ARBA00022475"/>
    </source>
</evidence>
<keyword evidence="3" id="KW-0472">Membrane</keyword>
<dbReference type="GO" id="GO:0005524">
    <property type="term" value="F:ATP binding"/>
    <property type="evidence" value="ECO:0007669"/>
    <property type="project" value="UniProtKB-KW"/>
</dbReference>
<dbReference type="InterPro" id="IPR027417">
    <property type="entry name" value="P-loop_NTPase"/>
</dbReference>